<reference evidence="3" key="1">
    <citation type="submission" date="2025-08" db="UniProtKB">
        <authorList>
            <consortium name="Ensembl"/>
        </authorList>
    </citation>
    <scope>IDENTIFICATION</scope>
</reference>
<feature type="chain" id="PRO_5039889133" evidence="1">
    <location>
        <begin position="21"/>
        <end position="91"/>
    </location>
</feature>
<reference evidence="3" key="2">
    <citation type="submission" date="2025-09" db="UniProtKB">
        <authorList>
            <consortium name="Ensembl"/>
        </authorList>
    </citation>
    <scope>IDENTIFICATION</scope>
</reference>
<keyword evidence="1" id="KW-0732">Signal</keyword>
<feature type="signal peptide" evidence="1">
    <location>
        <begin position="1"/>
        <end position="20"/>
    </location>
</feature>
<proteinExistence type="predicted"/>
<feature type="domain" description="Protein bicaudal C homolog 1 KH-like" evidence="2">
    <location>
        <begin position="33"/>
        <end position="90"/>
    </location>
</feature>
<evidence type="ECO:0000256" key="1">
    <source>
        <dbReference type="SAM" id="SignalP"/>
    </source>
</evidence>
<evidence type="ECO:0000259" key="2">
    <source>
        <dbReference type="Pfam" id="PF22985"/>
    </source>
</evidence>
<dbReference type="Proteomes" id="UP001108240">
    <property type="component" value="Unplaced"/>
</dbReference>
<dbReference type="AlphaFoldDB" id="A0A9J8C0Q6"/>
<protein>
    <submittedName>
        <fullName evidence="3">Bicaudal C homolog 2</fullName>
    </submittedName>
</protein>
<name>A0A9J8C0Q6_CYPCA</name>
<evidence type="ECO:0000313" key="4">
    <source>
        <dbReference type="Proteomes" id="UP001108240"/>
    </source>
</evidence>
<evidence type="ECO:0000313" key="3">
    <source>
        <dbReference type="Ensembl" id="ENSCCRP00000159966.1"/>
    </source>
</evidence>
<dbReference type="GeneTree" id="ENSGT00940000166070"/>
<sequence>MTFVWIILDGLLLVQDGLHSQLLQKVLYCQDEGESNPRKLAQIMQNLGVFISVKPKVKQTAKSVVVKGLERNISSQYEARCLLLGLDSTEV</sequence>
<dbReference type="Pfam" id="PF22985">
    <property type="entry name" value="KH_BICC1"/>
    <property type="match status" value="1"/>
</dbReference>
<dbReference type="Ensembl" id="ENSCCRT00000108552.1">
    <property type="protein sequence ID" value="ENSCCRP00000159966.1"/>
    <property type="gene ID" value="ENSCCRG00000058674.1"/>
</dbReference>
<dbReference type="InterPro" id="IPR054727">
    <property type="entry name" value="BICC1_KH"/>
</dbReference>
<organism evidence="3 4">
    <name type="scientific">Cyprinus carpio carpio</name>
    <dbReference type="NCBI Taxonomy" id="630221"/>
    <lineage>
        <taxon>Eukaryota</taxon>
        <taxon>Metazoa</taxon>
        <taxon>Chordata</taxon>
        <taxon>Craniata</taxon>
        <taxon>Vertebrata</taxon>
        <taxon>Euteleostomi</taxon>
        <taxon>Actinopterygii</taxon>
        <taxon>Neopterygii</taxon>
        <taxon>Teleostei</taxon>
        <taxon>Ostariophysi</taxon>
        <taxon>Cypriniformes</taxon>
        <taxon>Cyprinidae</taxon>
        <taxon>Cyprininae</taxon>
        <taxon>Cyprinus</taxon>
    </lineage>
</organism>
<keyword evidence="4" id="KW-1185">Reference proteome</keyword>
<accession>A0A9J8C0Q6</accession>